<name>A0A8X6VMZ8_TRICX</name>
<gene>
    <name evidence="1" type="ORF">TNCV_4647361</name>
</gene>
<sequence length="101" mass="12027">MGSRSRYQTVGTSLLSVLAMNRHWIIDEWKEIVWSVELCFLVKHIEGRIPKFSLKTWLPGAQLAKYKAETTVLWCERCFNEVCLRTHHPRRTMRQIRAVHF</sequence>
<dbReference type="EMBL" id="BMAU01021353">
    <property type="protein sequence ID" value="GFY19564.1"/>
    <property type="molecule type" value="Genomic_DNA"/>
</dbReference>
<accession>A0A8X6VMZ8</accession>
<reference evidence="1" key="1">
    <citation type="submission" date="2020-08" db="EMBL/GenBank/DDBJ databases">
        <title>Multicomponent nature underlies the extraordinary mechanical properties of spider dragline silk.</title>
        <authorList>
            <person name="Kono N."/>
            <person name="Nakamura H."/>
            <person name="Mori M."/>
            <person name="Yoshida Y."/>
            <person name="Ohtoshi R."/>
            <person name="Malay A.D."/>
            <person name="Moran D.A.P."/>
            <person name="Tomita M."/>
            <person name="Numata K."/>
            <person name="Arakawa K."/>
        </authorList>
    </citation>
    <scope>NUCLEOTIDE SEQUENCE</scope>
</reference>
<dbReference type="Proteomes" id="UP000887159">
    <property type="component" value="Unassembled WGS sequence"/>
</dbReference>
<evidence type="ECO:0000313" key="1">
    <source>
        <dbReference type="EMBL" id="GFY19564.1"/>
    </source>
</evidence>
<protein>
    <submittedName>
        <fullName evidence="1">Uncharacterized protein</fullName>
    </submittedName>
</protein>
<evidence type="ECO:0000313" key="2">
    <source>
        <dbReference type="Proteomes" id="UP000887159"/>
    </source>
</evidence>
<proteinExistence type="predicted"/>
<comment type="caution">
    <text evidence="1">The sequence shown here is derived from an EMBL/GenBank/DDBJ whole genome shotgun (WGS) entry which is preliminary data.</text>
</comment>
<dbReference type="AlphaFoldDB" id="A0A8X6VMZ8"/>
<organism evidence="1 2">
    <name type="scientific">Trichonephila clavipes</name>
    <name type="common">Golden silk orbweaver</name>
    <name type="synonym">Nephila clavipes</name>
    <dbReference type="NCBI Taxonomy" id="2585209"/>
    <lineage>
        <taxon>Eukaryota</taxon>
        <taxon>Metazoa</taxon>
        <taxon>Ecdysozoa</taxon>
        <taxon>Arthropoda</taxon>
        <taxon>Chelicerata</taxon>
        <taxon>Arachnida</taxon>
        <taxon>Araneae</taxon>
        <taxon>Araneomorphae</taxon>
        <taxon>Entelegynae</taxon>
        <taxon>Araneoidea</taxon>
        <taxon>Nephilidae</taxon>
        <taxon>Trichonephila</taxon>
    </lineage>
</organism>
<keyword evidence="2" id="KW-1185">Reference proteome</keyword>